<dbReference type="InterPro" id="IPR001650">
    <property type="entry name" value="Helicase_C-like"/>
</dbReference>
<evidence type="ECO:0000256" key="7">
    <source>
        <dbReference type="SAM" id="MobiDB-lite"/>
    </source>
</evidence>
<dbReference type="GO" id="GO:0080188">
    <property type="term" value="P:gene silencing by siRNA-directed DNA methylation"/>
    <property type="evidence" value="ECO:0007669"/>
    <property type="project" value="InterPro"/>
</dbReference>
<dbReference type="InterPro" id="IPR044567">
    <property type="entry name" value="CLSY/DRD1"/>
</dbReference>
<feature type="compositionally biased region" description="Polar residues" evidence="7">
    <location>
        <begin position="531"/>
        <end position="550"/>
    </location>
</feature>
<feature type="region of interest" description="Disordered" evidence="7">
    <location>
        <begin position="54"/>
        <end position="89"/>
    </location>
</feature>
<feature type="region of interest" description="Disordered" evidence="7">
    <location>
        <begin position="302"/>
        <end position="356"/>
    </location>
</feature>
<comment type="caution">
    <text evidence="10">The sequence shown here is derived from an EMBL/GenBank/DDBJ whole genome shotgun (WGS) entry which is preliminary data.</text>
</comment>
<sequence>MLTSSNGCLTDLESEEINGGIERIRLAAPQLRKKTCEEAKEAFFHGIPGRRRSNRDACIGVNPSSSASTTKRKTQEMPTPSVGGQTKTPGFSWQKPFASVVISREDVSHRRVRVEEDIAVIDKAEFISRKSFSSTKIRSSGKGSLKGGSSSHKPISIILLASDSDEDMMAEDIEIPTFDETKLGSAARLSKNVGGASARKDAVSAHHSMIFTPRDYFTDFDTLADDSTTLADKANNNVGRSFREITSKRNIEGLLKKSKSPYLQADGTGSSAQKVNRDEDRNYEEFGIEKISESDFKKRKILSKNGSSTRKQQDEGIATTSTKNVRRESEKIPSFLNNDGNKRKDSDSSLKRRGDACNHNVVDVDDVHESSYEFLCSSSSSESSSDDVKKRKDPDSSLKRRVEACNHNVDDDYVDKCSDESLCSSLSPESDSDDVSTSMQDSEDRAYDPEQEMSIGIANQTKRKTGRSKKASSPPTGSDSGSSLDADVEVGNSDGNIEWLNPPHDASKVLEENEELDELFHYKTDAEEGLNNETCSKQPNNEKGQSQEWTTGPKEVAPTTDSKYGSDHYDDDEEEEEERTEATSSDFLARAKATTESLALETKVPSGPKVASLPSDLEDVCDHCCGAKGITEDSHVQAKKKTPDMARETKVPSGPKEAALPSHLRDGYDHSRDGAKERIKDSHVRAKKKTSGMARETKVPSGPKEAALPSHLRDGYDHDHGGAKKRSEDSHARAKKKTPGMARETKVPSGPKEAALPSRLRDGYDHSHDGAKEKIEDSHVPAKKKTPDMAKEKEATPSSQSKDEAGLASDSQMRAGIASEKVRSRPKKAATPSHSEETDEEKTETGSRDNSWTEAVPMAKETEVPREGKKSYPKGVNELCRMLANAVLGSGQLPTEKEIYEEAMQGLAPPTPDTLPLKFRFEDEVPKPVEKTEYEKETDNLFYDLDCCWALDEVQPLDYPKDNLENENPPREETQHERCSKGEHDLVLEDDEGLVCKFCRFQALGPKDIMPEWVERPYRDSERKQRHETEDLFEFDDLHISTNDADAAGSSSKATGTVWNIKPGVRDSMYEHQREGFEFMWKNLAGSIDLDKLKSTKQAGVGGCIISHAPGTGKTRLTMVFIETYFKQFPGCRPLIISPASTLLNWEEEFEKWNVEFPFHNLSNTEFSGKESKALVGRISQKKRNNKVTRMIKILSWSMVGGILGISYSLFEKLAGEATENKLFRRILLEVPGLVVLDEGHTPRNSRSNIWNALLKLKTEKRIILSGTPFQNNFSELFNTLRIVRPAVADVLAQEKMFAEAAVPKRTSWSSRNKNKREHAQSSLISQRALQHLKGCMSPFVNLHTGTILKQSLPGLRDCVILLKPPALQKSVIETIEDSSNFKYEHEVSMLSVHPYLLMNCKTTESRKTGIDMAAVEASKLNPQEGIKTKFLMELIRLCMAVNEKVLVFSQYLHPLMLIKEQLKEMFKWAEDKEILTMQGKQPQKERQILINLFNNSENESKIMLASTKCCAEGISLVGASRVVLLDVVWNPSVERQAICRAYRIGQKKFVHTYHLMTSGTKEDDKYCRQAEKERLSELVFSSSKTNQQKQASLAIEDRILEAMVAHEGLKDMFEKIINQPKETNLIETFGLTN</sequence>
<evidence type="ECO:0000259" key="9">
    <source>
        <dbReference type="PROSITE" id="PS51194"/>
    </source>
</evidence>
<feature type="compositionally biased region" description="Basic and acidic residues" evidence="7">
    <location>
        <begin position="386"/>
        <end position="419"/>
    </location>
</feature>
<evidence type="ECO:0000313" key="11">
    <source>
        <dbReference type="Proteomes" id="UP000298416"/>
    </source>
</evidence>
<feature type="compositionally biased region" description="Basic and acidic residues" evidence="7">
    <location>
        <begin position="340"/>
        <end position="356"/>
    </location>
</feature>
<feature type="region of interest" description="Disordered" evidence="7">
    <location>
        <begin position="258"/>
        <end position="280"/>
    </location>
</feature>
<feature type="compositionally biased region" description="Basic and acidic residues" evidence="7">
    <location>
        <begin position="759"/>
        <end position="805"/>
    </location>
</feature>
<dbReference type="GO" id="GO:0005524">
    <property type="term" value="F:ATP binding"/>
    <property type="evidence" value="ECO:0007669"/>
    <property type="project" value="UniProtKB-KW"/>
</dbReference>
<dbReference type="GO" id="GO:0004386">
    <property type="term" value="F:helicase activity"/>
    <property type="evidence" value="ECO:0007669"/>
    <property type="project" value="UniProtKB-KW"/>
</dbReference>
<accession>A0A8X8ZXK1</accession>
<dbReference type="InterPro" id="IPR049730">
    <property type="entry name" value="SNF2/RAD54-like_C"/>
</dbReference>
<evidence type="ECO:0000256" key="3">
    <source>
        <dbReference type="ARBA" id="ARBA00022801"/>
    </source>
</evidence>
<feature type="region of interest" description="Disordered" evidence="7">
    <location>
        <begin position="373"/>
        <end position="590"/>
    </location>
</feature>
<dbReference type="PANTHER" id="PTHR45821:SF25">
    <property type="entry name" value="HELICASE ATP-BINDING DOMAIN-CONTAINING PROTEIN"/>
    <property type="match status" value="1"/>
</dbReference>
<comment type="subcellular location">
    <subcellularLocation>
        <location evidence="1">Nucleus</location>
    </subcellularLocation>
</comment>
<feature type="domain" description="Helicase C-terminal" evidence="9">
    <location>
        <begin position="1434"/>
        <end position="1592"/>
    </location>
</feature>
<feature type="compositionally biased region" description="Basic residues" evidence="7">
    <location>
        <begin position="461"/>
        <end position="470"/>
    </location>
</feature>
<name>A0A8X8ZXK1_SALSN</name>
<keyword evidence="3" id="KW-0378">Hydrolase</keyword>
<dbReference type="InterPro" id="IPR014001">
    <property type="entry name" value="Helicase_ATP-bd"/>
</dbReference>
<dbReference type="PROSITE" id="PS51194">
    <property type="entry name" value="HELICASE_CTER"/>
    <property type="match status" value="1"/>
</dbReference>
<feature type="compositionally biased region" description="Acidic residues" evidence="7">
    <location>
        <begin position="569"/>
        <end position="579"/>
    </location>
</feature>
<keyword evidence="2" id="KW-0547">Nucleotide-binding</keyword>
<dbReference type="CDD" id="cd18793">
    <property type="entry name" value="SF2_C_SNF"/>
    <property type="match status" value="1"/>
</dbReference>
<dbReference type="Gene3D" id="3.40.50.10810">
    <property type="entry name" value="Tandem AAA-ATPase domain"/>
    <property type="match status" value="1"/>
</dbReference>
<dbReference type="GO" id="GO:0005634">
    <property type="term" value="C:nucleus"/>
    <property type="evidence" value="ECO:0007669"/>
    <property type="project" value="UniProtKB-SubCell"/>
</dbReference>
<reference evidence="10" key="2">
    <citation type="submission" date="2020-08" db="EMBL/GenBank/DDBJ databases">
        <title>Plant Genome Project.</title>
        <authorList>
            <person name="Zhang R.-G."/>
        </authorList>
    </citation>
    <scope>NUCLEOTIDE SEQUENCE</scope>
    <source>
        <strain evidence="10">Huo1</strain>
        <tissue evidence="10">Leaf</tissue>
    </source>
</reference>
<evidence type="ECO:0000256" key="6">
    <source>
        <dbReference type="ARBA" id="ARBA00023242"/>
    </source>
</evidence>
<feature type="compositionally biased region" description="Basic and acidic residues" evidence="7">
    <location>
        <begin position="711"/>
        <end position="732"/>
    </location>
</feature>
<dbReference type="PANTHER" id="PTHR45821">
    <property type="entry name" value="SNF2 DOMAIN-CONTAINING PROTEIN CLASSY 2-RELATED"/>
    <property type="match status" value="1"/>
</dbReference>
<evidence type="ECO:0000256" key="1">
    <source>
        <dbReference type="ARBA" id="ARBA00004123"/>
    </source>
</evidence>
<feature type="region of interest" description="Disordered" evidence="7">
    <location>
        <begin position="960"/>
        <end position="979"/>
    </location>
</feature>
<keyword evidence="11" id="KW-1185">Reference proteome</keyword>
<feature type="compositionally biased region" description="Basic and acidic residues" evidence="7">
    <location>
        <begin position="630"/>
        <end position="650"/>
    </location>
</feature>
<dbReference type="Proteomes" id="UP000298416">
    <property type="component" value="Unassembled WGS sequence"/>
</dbReference>
<feature type="compositionally biased region" description="Low complexity" evidence="7">
    <location>
        <begin position="373"/>
        <end position="383"/>
    </location>
</feature>
<evidence type="ECO:0000256" key="5">
    <source>
        <dbReference type="ARBA" id="ARBA00022840"/>
    </source>
</evidence>
<dbReference type="InterPro" id="IPR038718">
    <property type="entry name" value="SNF2-like_sf"/>
</dbReference>
<evidence type="ECO:0000313" key="10">
    <source>
        <dbReference type="EMBL" id="KAG6420266.1"/>
    </source>
</evidence>
<dbReference type="InterPro" id="IPR027417">
    <property type="entry name" value="P-loop_NTPase"/>
</dbReference>
<keyword evidence="4" id="KW-0347">Helicase</keyword>
<dbReference type="SMART" id="SM00490">
    <property type="entry name" value="HELICc"/>
    <property type="match status" value="1"/>
</dbReference>
<keyword evidence="6" id="KW-0539">Nucleus</keyword>
<organism evidence="10">
    <name type="scientific">Salvia splendens</name>
    <name type="common">Scarlet sage</name>
    <dbReference type="NCBI Taxonomy" id="180675"/>
    <lineage>
        <taxon>Eukaryota</taxon>
        <taxon>Viridiplantae</taxon>
        <taxon>Streptophyta</taxon>
        <taxon>Embryophyta</taxon>
        <taxon>Tracheophyta</taxon>
        <taxon>Spermatophyta</taxon>
        <taxon>Magnoliopsida</taxon>
        <taxon>eudicotyledons</taxon>
        <taxon>Gunneridae</taxon>
        <taxon>Pentapetalae</taxon>
        <taxon>asterids</taxon>
        <taxon>lamiids</taxon>
        <taxon>Lamiales</taxon>
        <taxon>Lamiaceae</taxon>
        <taxon>Nepetoideae</taxon>
        <taxon>Mentheae</taxon>
        <taxon>Salviinae</taxon>
        <taxon>Salvia</taxon>
        <taxon>Salvia subgen. Calosphace</taxon>
        <taxon>core Calosphace</taxon>
    </lineage>
</organism>
<feature type="compositionally biased region" description="Basic and acidic residues" evidence="7">
    <location>
        <begin position="663"/>
        <end position="684"/>
    </location>
</feature>
<dbReference type="SUPFAM" id="SSF52540">
    <property type="entry name" value="P-loop containing nucleoside triphosphate hydrolases"/>
    <property type="match status" value="2"/>
</dbReference>
<dbReference type="Gene3D" id="3.40.50.300">
    <property type="entry name" value="P-loop containing nucleotide triphosphate hydrolases"/>
    <property type="match status" value="1"/>
</dbReference>
<dbReference type="SMART" id="SM00487">
    <property type="entry name" value="DEXDc"/>
    <property type="match status" value="1"/>
</dbReference>
<proteinExistence type="predicted"/>
<evidence type="ECO:0000259" key="8">
    <source>
        <dbReference type="PROSITE" id="PS51192"/>
    </source>
</evidence>
<feature type="region of interest" description="Disordered" evidence="7">
    <location>
        <begin position="597"/>
        <end position="616"/>
    </location>
</feature>
<feature type="domain" description="Helicase ATP-binding" evidence="8">
    <location>
        <begin position="1095"/>
        <end position="1287"/>
    </location>
</feature>
<gene>
    <name evidence="10" type="ORF">SASPL_116789</name>
</gene>
<dbReference type="EMBL" id="PNBA02000006">
    <property type="protein sequence ID" value="KAG6420266.1"/>
    <property type="molecule type" value="Genomic_DNA"/>
</dbReference>
<dbReference type="PROSITE" id="PS51192">
    <property type="entry name" value="HELICASE_ATP_BIND_1"/>
    <property type="match status" value="1"/>
</dbReference>
<keyword evidence="5" id="KW-0067">ATP-binding</keyword>
<dbReference type="GO" id="GO:0016787">
    <property type="term" value="F:hydrolase activity"/>
    <property type="evidence" value="ECO:0007669"/>
    <property type="project" value="UniProtKB-KW"/>
</dbReference>
<feature type="compositionally biased region" description="Basic and acidic residues" evidence="7">
    <location>
        <begin position="860"/>
        <end position="870"/>
    </location>
</feature>
<evidence type="ECO:0000256" key="2">
    <source>
        <dbReference type="ARBA" id="ARBA00022741"/>
    </source>
</evidence>
<evidence type="ECO:0000256" key="4">
    <source>
        <dbReference type="ARBA" id="ARBA00022806"/>
    </source>
</evidence>
<dbReference type="Pfam" id="PF00271">
    <property type="entry name" value="Helicase_C"/>
    <property type="match status" value="1"/>
</dbReference>
<feature type="compositionally biased region" description="Polar residues" evidence="7">
    <location>
        <begin position="76"/>
        <end position="89"/>
    </location>
</feature>
<protein>
    <recommendedName>
        <fullName evidence="12">DNA repair and recombination protein RAD54 and RAD54-like protein</fullName>
    </recommendedName>
</protein>
<dbReference type="Pfam" id="PF00176">
    <property type="entry name" value="SNF2-rel_dom"/>
    <property type="match status" value="1"/>
</dbReference>
<feature type="region of interest" description="Disordered" evidence="7">
    <location>
        <begin position="628"/>
        <end position="870"/>
    </location>
</feature>
<feature type="compositionally biased region" description="Low complexity" evidence="7">
    <location>
        <begin position="472"/>
        <end position="483"/>
    </location>
</feature>
<feature type="compositionally biased region" description="Low complexity" evidence="7">
    <location>
        <begin position="420"/>
        <end position="429"/>
    </location>
</feature>
<dbReference type="InterPro" id="IPR000330">
    <property type="entry name" value="SNF2_N"/>
</dbReference>
<evidence type="ECO:0008006" key="12">
    <source>
        <dbReference type="Google" id="ProtNLM"/>
    </source>
</evidence>
<reference evidence="10" key="1">
    <citation type="submission" date="2018-01" db="EMBL/GenBank/DDBJ databases">
        <authorList>
            <person name="Mao J.F."/>
        </authorList>
    </citation>
    <scope>NUCLEOTIDE SEQUENCE</scope>
    <source>
        <strain evidence="10">Huo1</strain>
        <tissue evidence="10">Leaf</tissue>
    </source>
</reference>